<dbReference type="RefSeq" id="WP_324667690.1">
    <property type="nucleotide sequence ID" value="NZ_CP141614.1"/>
</dbReference>
<protein>
    <submittedName>
        <fullName evidence="2">Copper transporter</fullName>
    </submittedName>
</protein>
<keyword evidence="3" id="KW-1185">Reference proteome</keyword>
<feature type="coiled-coil region" evidence="1">
    <location>
        <begin position="33"/>
        <end position="60"/>
    </location>
</feature>
<evidence type="ECO:0000313" key="3">
    <source>
        <dbReference type="Proteomes" id="UP001333102"/>
    </source>
</evidence>
<evidence type="ECO:0000313" key="2">
    <source>
        <dbReference type="EMBL" id="WRP13445.1"/>
    </source>
</evidence>
<sequence>MADPQQQMFSLTAIFVALAVGVAAGAAAVGGRLGDQESVVRALEREFDRLEGQLRQAAARERELVARAQSYEAALARMAPALVRPRLEGQPVQVRPWGRSDRATAALVRLLQEAGARVQVSSAAAQTAPAAVVLQAEERLVVGLVGPPDESEVLPVPAGVTAILQSVASGPAGLEASSQPVVDDGTWAVSAQGPVAWGWQAEGAGGRATLLVALACRAVGPVDARWAAERLAAMAEGGSLASRGERRRACP</sequence>
<reference evidence="3" key="1">
    <citation type="submission" date="2023-12" db="EMBL/GenBank/DDBJ databases">
        <title>Novel isolates from deep terrestrial aquifers shed light on the physiology and ecology of the class Limnochordia.</title>
        <authorList>
            <person name="Karnachuk O.V."/>
            <person name="Lukina A.P."/>
            <person name="Avakyan M.R."/>
            <person name="Kadnikov V."/>
            <person name="Begmatov S."/>
            <person name="Beletsky A.V."/>
            <person name="Mardanov A.V."/>
            <person name="Ravin N.V."/>
        </authorList>
    </citation>
    <scope>NUCLEOTIDE SEQUENCE [LARGE SCALE GENOMIC DNA]</scope>
    <source>
        <strain evidence="3">LN</strain>
    </source>
</reference>
<accession>A0ABZ1BLN6</accession>
<dbReference type="EMBL" id="CP141614">
    <property type="protein sequence ID" value="WRP13445.1"/>
    <property type="molecule type" value="Genomic_DNA"/>
</dbReference>
<dbReference type="Proteomes" id="UP001333102">
    <property type="component" value="Chromosome"/>
</dbReference>
<name>A0ABZ1BLN6_9FIRM</name>
<proteinExistence type="predicted"/>
<gene>
    <name evidence="2" type="ORF">VLY81_08260</name>
</gene>
<dbReference type="Pfam" id="PF11382">
    <property type="entry name" value="MctB"/>
    <property type="match status" value="1"/>
</dbReference>
<organism evidence="2 3">
    <name type="scientific">Geochorda subterranea</name>
    <dbReference type="NCBI Taxonomy" id="3109564"/>
    <lineage>
        <taxon>Bacteria</taxon>
        <taxon>Bacillati</taxon>
        <taxon>Bacillota</taxon>
        <taxon>Limnochordia</taxon>
        <taxon>Limnochordales</taxon>
        <taxon>Geochordaceae</taxon>
        <taxon>Geochorda</taxon>
    </lineage>
</organism>
<evidence type="ECO:0000256" key="1">
    <source>
        <dbReference type="SAM" id="Coils"/>
    </source>
</evidence>
<dbReference type="InterPro" id="IPR021522">
    <property type="entry name" value="MctB"/>
</dbReference>
<keyword evidence="1" id="KW-0175">Coiled coil</keyword>